<feature type="region of interest" description="Disordered" evidence="1">
    <location>
        <begin position="172"/>
        <end position="276"/>
    </location>
</feature>
<dbReference type="Proteomes" id="UP000054481">
    <property type="component" value="Unassembled WGS sequence"/>
</dbReference>
<evidence type="ECO:0000256" key="1">
    <source>
        <dbReference type="SAM" id="MobiDB-lite"/>
    </source>
</evidence>
<evidence type="ECO:0000313" key="3">
    <source>
        <dbReference type="Proteomes" id="UP000054481"/>
    </source>
</evidence>
<protein>
    <submittedName>
        <fullName evidence="2">Uncharacterized protein</fullName>
    </submittedName>
</protein>
<feature type="compositionally biased region" description="Polar residues" evidence="1">
    <location>
        <begin position="254"/>
        <end position="266"/>
    </location>
</feature>
<dbReference type="EMBL" id="KQ030575">
    <property type="protein sequence ID" value="KJZ71423.1"/>
    <property type="molecule type" value="Genomic_DNA"/>
</dbReference>
<gene>
    <name evidence="2" type="ORF">HIM_09211</name>
</gene>
<feature type="compositionally biased region" description="Basic and acidic residues" evidence="1">
    <location>
        <begin position="96"/>
        <end position="106"/>
    </location>
</feature>
<feature type="region of interest" description="Disordered" evidence="1">
    <location>
        <begin position="1"/>
        <end position="34"/>
    </location>
</feature>
<organism evidence="2 3">
    <name type="scientific">Hirsutella minnesotensis 3608</name>
    <dbReference type="NCBI Taxonomy" id="1043627"/>
    <lineage>
        <taxon>Eukaryota</taxon>
        <taxon>Fungi</taxon>
        <taxon>Dikarya</taxon>
        <taxon>Ascomycota</taxon>
        <taxon>Pezizomycotina</taxon>
        <taxon>Sordariomycetes</taxon>
        <taxon>Hypocreomycetidae</taxon>
        <taxon>Hypocreales</taxon>
        <taxon>Ophiocordycipitaceae</taxon>
        <taxon>Hirsutella</taxon>
    </lineage>
</organism>
<feature type="compositionally biased region" description="Basic residues" evidence="1">
    <location>
        <begin position="113"/>
        <end position="128"/>
    </location>
</feature>
<feature type="compositionally biased region" description="Polar residues" evidence="1">
    <location>
        <begin position="19"/>
        <end position="34"/>
    </location>
</feature>
<dbReference type="AlphaFoldDB" id="A0A0F7ZSI5"/>
<feature type="region of interest" description="Disordered" evidence="1">
    <location>
        <begin position="297"/>
        <end position="369"/>
    </location>
</feature>
<feature type="compositionally biased region" description="Basic and acidic residues" evidence="1">
    <location>
        <begin position="201"/>
        <end position="211"/>
    </location>
</feature>
<keyword evidence="3" id="KW-1185">Reference proteome</keyword>
<proteinExistence type="predicted"/>
<accession>A0A0F7ZSI5</accession>
<feature type="region of interest" description="Disordered" evidence="1">
    <location>
        <begin position="82"/>
        <end position="145"/>
    </location>
</feature>
<name>A0A0F7ZSI5_9HYPO</name>
<reference evidence="2 3" key="1">
    <citation type="journal article" date="2014" name="Genome Biol. Evol.">
        <title>Comparative genomics and transcriptomics analyses reveal divergent lifestyle features of nematode endoparasitic fungus Hirsutella minnesotensis.</title>
        <authorList>
            <person name="Lai Y."/>
            <person name="Liu K."/>
            <person name="Zhang X."/>
            <person name="Zhang X."/>
            <person name="Li K."/>
            <person name="Wang N."/>
            <person name="Shu C."/>
            <person name="Wu Y."/>
            <person name="Wang C."/>
            <person name="Bushley K.E."/>
            <person name="Xiang M."/>
            <person name="Liu X."/>
        </authorList>
    </citation>
    <scope>NUCLEOTIDE SEQUENCE [LARGE SCALE GENOMIC DNA]</scope>
    <source>
        <strain evidence="2 3">3608</strain>
    </source>
</reference>
<evidence type="ECO:0000313" key="2">
    <source>
        <dbReference type="EMBL" id="KJZ71423.1"/>
    </source>
</evidence>
<sequence>MGASSIAKGNDKNRHRYRNVTSQISLTKPTPARNRSTYATELDIDMLAQPEIPDIEISDIEIPDVESDGQVGVDASESRVMTRDGVTRSYRNKKPRDREKLRDPLRPRGLARLTKRQSKYTRSKRKPRANYTHITSQDGSAMPTPSGITDDCNIEPDAATILEPMIPDIGSDELLHLGTSSSAGRAPESPRDSPFMLTSRLDSDDGLREKTPTAPQSPMTPPRVPAETKFSGTKVGVGGAGDGISVPPAPNPMEGSSNNAQEQISPNLPEKNPRRLNRVLPPDFQILPSQLISEQTKVTSALSAEPVPERSHSFGESIRTISQTDPVDANGPHFDSDDANAPIPDISEDIDESWSGFRDGPDMGSEEEL</sequence>